<gene>
    <name evidence="12" type="ORF">VB738_15145</name>
</gene>
<evidence type="ECO:0000256" key="8">
    <source>
        <dbReference type="ARBA" id="ARBA00023136"/>
    </source>
</evidence>
<dbReference type="Gene3D" id="1.20.1530.20">
    <property type="match status" value="1"/>
</dbReference>
<dbReference type="Pfam" id="PF00999">
    <property type="entry name" value="Na_H_Exchanger"/>
    <property type="match status" value="1"/>
</dbReference>
<keyword evidence="5 9" id="KW-0812">Transmembrane</keyword>
<feature type="transmembrane region" description="Helical" evidence="9">
    <location>
        <begin position="330"/>
        <end position="351"/>
    </location>
</feature>
<feature type="transmembrane region" description="Helical" evidence="9">
    <location>
        <begin position="6"/>
        <end position="23"/>
    </location>
</feature>
<keyword evidence="6 9" id="KW-1133">Transmembrane helix</keyword>
<comment type="subcellular location">
    <subcellularLocation>
        <location evidence="1">Membrane</location>
        <topology evidence="1">Multi-pass membrane protein</topology>
    </subcellularLocation>
</comment>
<evidence type="ECO:0000256" key="2">
    <source>
        <dbReference type="ARBA" id="ARBA00005551"/>
    </source>
</evidence>
<evidence type="ECO:0000256" key="9">
    <source>
        <dbReference type="SAM" id="Phobius"/>
    </source>
</evidence>
<keyword evidence="4" id="KW-0050">Antiport</keyword>
<evidence type="ECO:0000313" key="13">
    <source>
        <dbReference type="Proteomes" id="UP001304461"/>
    </source>
</evidence>
<feature type="transmembrane region" description="Helical" evidence="9">
    <location>
        <begin position="180"/>
        <end position="205"/>
    </location>
</feature>
<feature type="transmembrane region" description="Helical" evidence="9">
    <location>
        <begin position="60"/>
        <end position="79"/>
    </location>
</feature>
<accession>A0ABU5RXT3</accession>
<feature type="domain" description="Cation/H+ exchanger transmembrane" evidence="11">
    <location>
        <begin position="18"/>
        <end position="379"/>
    </location>
</feature>
<dbReference type="RefSeq" id="WP_323306540.1">
    <property type="nucleotide sequence ID" value="NZ_JAYGHX010000013.1"/>
</dbReference>
<dbReference type="SUPFAM" id="SSF52402">
    <property type="entry name" value="Adenine nucleotide alpha hydrolases-like"/>
    <property type="match status" value="2"/>
</dbReference>
<dbReference type="InterPro" id="IPR038770">
    <property type="entry name" value="Na+/solute_symporter_sf"/>
</dbReference>
<organism evidence="12 13">
    <name type="scientific">Cyanobium gracile UHCC 0139</name>
    <dbReference type="NCBI Taxonomy" id="3110308"/>
    <lineage>
        <taxon>Bacteria</taxon>
        <taxon>Bacillati</taxon>
        <taxon>Cyanobacteriota</taxon>
        <taxon>Cyanophyceae</taxon>
        <taxon>Synechococcales</taxon>
        <taxon>Prochlorococcaceae</taxon>
        <taxon>Cyanobium</taxon>
    </lineage>
</organism>
<sequence>MGTFLAGNPLAIFALLLVLSVLVPPLVRPLRLPDLVGLLAAGVVIGPHGLAWLVSTNETVRLLSDVGVIYLLFIAGLEIDLGEFRRIRARSFRFGLLTFTLPMLAGTVLGFIYGYPAVSAVLIGSILASHTPLGYPIVRSFGAMREECVTVAIGGTIFTDIAALVVLALCVSLGQGQLSAAGVVGLLLKVAVYAAAVLLLIRWLGRGLIRRSVDGDSRLFVAVLLALFLAAVGAELAGVEKIVGAFLAGLAVNGVLPNGRVKEQVVVVGASLFIPLFFIDLGLLLDVPVFLSTMTGSAFAVALILSLIASKGVASWWSGLLYRYDGPQMLTLWSLSLPQVAATLAATYVGFRQGLLDERMLNSVLALMVVTATLGPILTTVAMTRMASRRSRNLSLQESGQLALVRRALRVLVPISDARSEEFLLALAGRLIDGEAGRQGSVLPLAVVSPRQAGAGRGPHPVVHRALAEGRQLLERADACTAAAGVPSRSLLRVDNDIPGGIARTALEQGADLVLVGVAPGPRLGRWLFGDLVAAICRQAHCPVVMARLREDPAGFRRLLVPVKDLSAGALEQFQLAERLLSACPAGEGAAITLLHVHEPWLAQAERDRLNRQLQDWVPSTARAGGAVPVTVELLADPNVADAIERSSESHDLVILRSLRRLVEGLPIPASDQATGLLRRLGCSVLVISDPLH</sequence>
<dbReference type="Pfam" id="PF00582">
    <property type="entry name" value="Usp"/>
    <property type="match status" value="1"/>
</dbReference>
<feature type="transmembrane region" description="Helical" evidence="9">
    <location>
        <begin position="91"/>
        <end position="113"/>
    </location>
</feature>
<evidence type="ECO:0000259" key="11">
    <source>
        <dbReference type="Pfam" id="PF00999"/>
    </source>
</evidence>
<evidence type="ECO:0000256" key="4">
    <source>
        <dbReference type="ARBA" id="ARBA00022449"/>
    </source>
</evidence>
<keyword evidence="13" id="KW-1185">Reference proteome</keyword>
<dbReference type="PANTHER" id="PTHR43562">
    <property type="entry name" value="NAPA-TYPE SODIUM/HYDROGEN ANTIPORTER"/>
    <property type="match status" value="1"/>
</dbReference>
<comment type="similarity">
    <text evidence="2">Belongs to the monovalent cation:proton antiporter 2 (CPA2) transporter (TC 2.A.37) family.</text>
</comment>
<reference evidence="12 13" key="1">
    <citation type="submission" date="2023-12" db="EMBL/GenBank/DDBJ databases">
        <title>Baltic Sea Cyanobacteria.</title>
        <authorList>
            <person name="Delbaje E."/>
            <person name="Fewer D.P."/>
            <person name="Shishido T.K."/>
        </authorList>
    </citation>
    <scope>NUCLEOTIDE SEQUENCE [LARGE SCALE GENOMIC DNA]</scope>
    <source>
        <strain evidence="12 13">UHCC 0139</strain>
    </source>
</reference>
<comment type="caution">
    <text evidence="12">The sequence shown here is derived from an EMBL/GenBank/DDBJ whole genome shotgun (WGS) entry which is preliminary data.</text>
</comment>
<keyword evidence="7" id="KW-0406">Ion transport</keyword>
<evidence type="ECO:0000256" key="3">
    <source>
        <dbReference type="ARBA" id="ARBA00022448"/>
    </source>
</evidence>
<proteinExistence type="inferred from homology"/>
<evidence type="ECO:0000259" key="10">
    <source>
        <dbReference type="Pfam" id="PF00582"/>
    </source>
</evidence>
<feature type="transmembrane region" description="Helical" evidence="9">
    <location>
        <begin position="150"/>
        <end position="174"/>
    </location>
</feature>
<keyword evidence="8 9" id="KW-0472">Membrane</keyword>
<evidence type="ECO:0000256" key="1">
    <source>
        <dbReference type="ARBA" id="ARBA00004141"/>
    </source>
</evidence>
<feature type="transmembrane region" description="Helical" evidence="9">
    <location>
        <begin position="217"/>
        <end position="236"/>
    </location>
</feature>
<keyword evidence="3" id="KW-0813">Transport</keyword>
<feature type="transmembrane region" description="Helical" evidence="9">
    <location>
        <begin position="363"/>
        <end position="383"/>
    </location>
</feature>
<protein>
    <submittedName>
        <fullName evidence="12">Cation:proton antiporter</fullName>
    </submittedName>
</protein>
<dbReference type="InterPro" id="IPR006016">
    <property type="entry name" value="UspA"/>
</dbReference>
<dbReference type="EMBL" id="JAYGHX010000013">
    <property type="protein sequence ID" value="MEA5392598.1"/>
    <property type="molecule type" value="Genomic_DNA"/>
</dbReference>
<dbReference type="PANTHER" id="PTHR43562:SF4">
    <property type="entry name" value="NA(+)_H(+) ANTIPORTER NHAS5"/>
    <property type="match status" value="1"/>
</dbReference>
<feature type="transmembrane region" description="Helical" evidence="9">
    <location>
        <begin position="119"/>
        <end position="138"/>
    </location>
</feature>
<feature type="domain" description="UspA" evidence="10">
    <location>
        <begin position="410"/>
        <end position="548"/>
    </location>
</feature>
<evidence type="ECO:0000256" key="7">
    <source>
        <dbReference type="ARBA" id="ARBA00023065"/>
    </source>
</evidence>
<feature type="transmembrane region" description="Helical" evidence="9">
    <location>
        <begin position="289"/>
        <end position="309"/>
    </location>
</feature>
<evidence type="ECO:0000256" key="6">
    <source>
        <dbReference type="ARBA" id="ARBA00022989"/>
    </source>
</evidence>
<dbReference type="Proteomes" id="UP001304461">
    <property type="component" value="Unassembled WGS sequence"/>
</dbReference>
<dbReference type="Gene3D" id="3.40.50.12370">
    <property type="match status" value="1"/>
</dbReference>
<feature type="transmembrane region" description="Helical" evidence="9">
    <location>
        <begin position="35"/>
        <end position="54"/>
    </location>
</feature>
<evidence type="ECO:0000256" key="5">
    <source>
        <dbReference type="ARBA" id="ARBA00022692"/>
    </source>
</evidence>
<name>A0ABU5RXT3_9CYAN</name>
<dbReference type="CDD" id="cd00293">
    <property type="entry name" value="USP-like"/>
    <property type="match status" value="1"/>
</dbReference>
<dbReference type="InterPro" id="IPR006153">
    <property type="entry name" value="Cation/H_exchanger_TM"/>
</dbReference>
<evidence type="ECO:0000313" key="12">
    <source>
        <dbReference type="EMBL" id="MEA5392598.1"/>
    </source>
</evidence>
<feature type="transmembrane region" description="Helical" evidence="9">
    <location>
        <begin position="265"/>
        <end position="283"/>
    </location>
</feature>